<protein>
    <submittedName>
        <fullName evidence="2">Hint domain-containing protein</fullName>
    </submittedName>
</protein>
<dbReference type="Gene3D" id="2.170.16.10">
    <property type="entry name" value="Hedgehog/Intein (Hint) domain"/>
    <property type="match status" value="1"/>
</dbReference>
<evidence type="ECO:0000313" key="2">
    <source>
        <dbReference type="EMBL" id="MDY7232924.1"/>
    </source>
</evidence>
<accession>A0ABU5HHI8</accession>
<feature type="chain" id="PRO_5045647513" evidence="1">
    <location>
        <begin position="22"/>
        <end position="366"/>
    </location>
</feature>
<evidence type="ECO:0000256" key="1">
    <source>
        <dbReference type="SAM" id="SignalP"/>
    </source>
</evidence>
<dbReference type="EMBL" id="JAXIVS010000025">
    <property type="protein sequence ID" value="MDY7232924.1"/>
    <property type="molecule type" value="Genomic_DNA"/>
</dbReference>
<keyword evidence="1" id="KW-0732">Signal</keyword>
<dbReference type="SUPFAM" id="SSF51294">
    <property type="entry name" value="Hedgehog/intein (Hint) domain"/>
    <property type="match status" value="1"/>
</dbReference>
<evidence type="ECO:0000313" key="3">
    <source>
        <dbReference type="Proteomes" id="UP001291309"/>
    </source>
</evidence>
<keyword evidence="3" id="KW-1185">Reference proteome</keyword>
<dbReference type="InterPro" id="IPR006141">
    <property type="entry name" value="Intein_N"/>
</dbReference>
<reference evidence="2 3" key="1">
    <citation type="submission" date="2023-12" db="EMBL/GenBank/DDBJ databases">
        <title>the genome sequence of Hyalangium sp. s54d21.</title>
        <authorList>
            <person name="Zhang X."/>
        </authorList>
    </citation>
    <scope>NUCLEOTIDE SEQUENCE [LARGE SCALE GENOMIC DNA]</scope>
    <source>
        <strain evidence="3">s54d21</strain>
    </source>
</reference>
<dbReference type="InterPro" id="IPR036844">
    <property type="entry name" value="Hint_dom_sf"/>
</dbReference>
<organism evidence="2 3">
    <name type="scientific">Hyalangium rubrum</name>
    <dbReference type="NCBI Taxonomy" id="3103134"/>
    <lineage>
        <taxon>Bacteria</taxon>
        <taxon>Pseudomonadati</taxon>
        <taxon>Myxococcota</taxon>
        <taxon>Myxococcia</taxon>
        <taxon>Myxococcales</taxon>
        <taxon>Cystobacterineae</taxon>
        <taxon>Archangiaceae</taxon>
        <taxon>Hyalangium</taxon>
    </lineage>
</organism>
<sequence length="366" mass="40178">MAARSVVQAMLYASLVLPALAGAQPILLQRCTADGLDAAGAEARVHWARRCALTLHVVYPSLGWDTGMPSANNAGNLIEYTEADPSSNWSGQNCYTGQSDSYDVNFSFVSKLFLSGPTNQYTDGAGFKSWLRSAARKKARPLYPIFGSSYDIYSTGNRQLFPHPTLTNCTLYLDRNGTQPATGYNFFLNGYCENASFTPEQKVLFSDGSMPIVDAVKSLREDLVTLTPNSTLDTVRLQQNQTYSYTADFRDSTHSILELRTASGGLLRVTEEHAIINSEGRMVSAQTLKVGDELLTMEGTRDPLVSIEKTTHYGKVYNLRPTSSDLVSNILVAEGYLVGSSAFLNDEIGYLNRIVLHKQIPPELIP</sequence>
<proteinExistence type="predicted"/>
<name>A0ABU5HHI8_9BACT</name>
<feature type="signal peptide" evidence="1">
    <location>
        <begin position="1"/>
        <end position="21"/>
    </location>
</feature>
<comment type="caution">
    <text evidence="2">The sequence shown here is derived from an EMBL/GenBank/DDBJ whole genome shotgun (WGS) entry which is preliminary data.</text>
</comment>
<gene>
    <name evidence="2" type="ORF">SYV04_41445</name>
</gene>
<dbReference type="PROSITE" id="PS50817">
    <property type="entry name" value="INTEIN_N_TER"/>
    <property type="match status" value="1"/>
</dbReference>
<dbReference type="RefSeq" id="WP_321551638.1">
    <property type="nucleotide sequence ID" value="NZ_JAXIVS010000025.1"/>
</dbReference>
<dbReference type="CDD" id="cd00081">
    <property type="entry name" value="Hint"/>
    <property type="match status" value="1"/>
</dbReference>
<dbReference type="Proteomes" id="UP001291309">
    <property type="component" value="Unassembled WGS sequence"/>
</dbReference>